<dbReference type="Pfam" id="PF20256">
    <property type="entry name" value="MoCoBD_2"/>
    <property type="match status" value="2"/>
</dbReference>
<dbReference type="SUPFAM" id="SSF56003">
    <property type="entry name" value="Molybdenum cofactor-binding domain"/>
    <property type="match status" value="2"/>
</dbReference>
<dbReference type="GO" id="GO:0016491">
    <property type="term" value="F:oxidoreductase activity"/>
    <property type="evidence" value="ECO:0007669"/>
    <property type="project" value="InterPro"/>
</dbReference>
<dbReference type="Pfam" id="PF02738">
    <property type="entry name" value="MoCoBD_1"/>
    <property type="match status" value="1"/>
</dbReference>
<protein>
    <submittedName>
        <fullName evidence="2">Isoquinoline 1-oxidoreductase, beta subunit</fullName>
    </submittedName>
</protein>
<dbReference type="SMART" id="SM01008">
    <property type="entry name" value="Ald_Xan_dh_C"/>
    <property type="match status" value="1"/>
</dbReference>
<dbReference type="OrthoDB" id="9767994at2"/>
<dbReference type="PIRSF" id="PIRSF036389">
    <property type="entry name" value="IOR_B"/>
    <property type="match status" value="1"/>
</dbReference>
<dbReference type="AlphaFoldDB" id="A0A1H3H504"/>
<dbReference type="Proteomes" id="UP000199286">
    <property type="component" value="Unassembled WGS sequence"/>
</dbReference>
<evidence type="ECO:0000313" key="2">
    <source>
        <dbReference type="EMBL" id="SDY09998.1"/>
    </source>
</evidence>
<keyword evidence="3" id="KW-1185">Reference proteome</keyword>
<dbReference type="InterPro" id="IPR000674">
    <property type="entry name" value="Ald_Oxase/Xan_DH_a/b"/>
</dbReference>
<sequence>MTEHFTLSRRGFLASAAATTGGLALGFPLGAGAEQLDKLAQPEINAWVVVQPDNTVIVRVAKIEMGQGTLTGLVQLVAEEMDADWDTVSWSYPTPGENVARERVWGSFGTFGSQGIRTSQEMVRQGGAAARAMLLQAAANRWNVDPGEFSVERGVITGPGGETLTYGDVAEDAARLDVPESVTLKDPSEWTIAGKSLLRLDTADKTDGSRVFSIDFKVDGMVNAAIRQTPVQGGTVAGFDASSVEGMPGVQRVLQVDDSTVAVVADTWWRAKKALDALEIEWDFPEENASFGTEDLEAMLTEGLTAEEAFIGNEAGDVAEALGKAAQVVEATYSYPWQHHVTMEPMNATALVTDDSCTVWTSTQNAESDLAAASEASGLEIPQCDIHRMNLGGGFGRRGASSTDYTTIGVKIAMQMKGTAVKVIWSREEDMTHGAYHPATKARFRGGLDADGNLTGMHMRISGQSIFAGLMPFALEDGKDPLVFQGLQADGQEGQLGYTIPNLLIDHAMRNPPLRPGFWRGVNNNQNSFYLESFIDELALAADRDPLEFRRALMQDHPKHLAVLNKVAEGIGWENGAPEGRAFGLCQHMGYGSYVAAAAEVSVENDAVKIHRIVAATDPGHVVNPQQVEAQIEGSFAMGLSASMMSEITMQDGRVQEENFDTYPIVSMWEMPDVEKHIIPSGGFWGGVGEPTIFVATPAVLNAVARLTGKRVRELPLYRSGLRLS</sequence>
<dbReference type="STRING" id="321339.SAMN05444340_103207"/>
<dbReference type="InterPro" id="IPR046867">
    <property type="entry name" value="AldOxase/xan_DH_MoCoBD2"/>
</dbReference>
<dbReference type="InterPro" id="IPR012368">
    <property type="entry name" value="OxRdtase_Mopterin-bd_su_IorB"/>
</dbReference>
<dbReference type="InterPro" id="IPR037165">
    <property type="entry name" value="AldOxase/xan_DH_Mopterin-bd_sf"/>
</dbReference>
<dbReference type="InterPro" id="IPR006311">
    <property type="entry name" value="TAT_signal"/>
</dbReference>
<gene>
    <name evidence="2" type="ORF">SAMN05444340_103207</name>
</gene>
<dbReference type="InterPro" id="IPR052516">
    <property type="entry name" value="N-heterocyclic_Hydroxylase"/>
</dbReference>
<proteinExistence type="predicted"/>
<dbReference type="PANTHER" id="PTHR47495">
    <property type="entry name" value="ALDEHYDE DEHYDROGENASE"/>
    <property type="match status" value="1"/>
</dbReference>
<dbReference type="RefSeq" id="WP_089880328.1">
    <property type="nucleotide sequence ID" value="NZ_FNPF01000003.1"/>
</dbReference>
<reference evidence="2 3" key="1">
    <citation type="submission" date="2016-10" db="EMBL/GenBank/DDBJ databases">
        <authorList>
            <person name="de Groot N.N."/>
        </authorList>
    </citation>
    <scope>NUCLEOTIDE SEQUENCE [LARGE SCALE GENOMIC DNA]</scope>
    <source>
        <strain evidence="2 3">DSM 26880</strain>
    </source>
</reference>
<dbReference type="Gene3D" id="3.30.365.10">
    <property type="entry name" value="Aldehyde oxidase/xanthine dehydrogenase, molybdopterin binding domain"/>
    <property type="match status" value="4"/>
</dbReference>
<dbReference type="PANTHER" id="PTHR47495:SF2">
    <property type="entry name" value="ALDEHYDE DEHYDROGENASE"/>
    <property type="match status" value="1"/>
</dbReference>
<evidence type="ECO:0000259" key="1">
    <source>
        <dbReference type="SMART" id="SM01008"/>
    </source>
</evidence>
<evidence type="ECO:0000313" key="3">
    <source>
        <dbReference type="Proteomes" id="UP000199286"/>
    </source>
</evidence>
<dbReference type="Gene3D" id="3.90.1170.50">
    <property type="entry name" value="Aldehyde oxidase/xanthine dehydrogenase, a/b hammerhead"/>
    <property type="match status" value="1"/>
</dbReference>
<name>A0A1H3H504_9RHOB</name>
<dbReference type="InterPro" id="IPR008274">
    <property type="entry name" value="AldOxase/xan_DH_MoCoBD1"/>
</dbReference>
<feature type="domain" description="Aldehyde oxidase/xanthine dehydrogenase a/b hammerhead" evidence="1">
    <location>
        <begin position="207"/>
        <end position="286"/>
    </location>
</feature>
<dbReference type="PROSITE" id="PS51318">
    <property type="entry name" value="TAT"/>
    <property type="match status" value="1"/>
</dbReference>
<organism evidence="2 3">
    <name type="scientific">Citreimonas salinaria</name>
    <dbReference type="NCBI Taxonomy" id="321339"/>
    <lineage>
        <taxon>Bacteria</taxon>
        <taxon>Pseudomonadati</taxon>
        <taxon>Pseudomonadota</taxon>
        <taxon>Alphaproteobacteria</taxon>
        <taxon>Rhodobacterales</taxon>
        <taxon>Roseobacteraceae</taxon>
        <taxon>Citreimonas</taxon>
    </lineage>
</organism>
<dbReference type="EMBL" id="FNPF01000003">
    <property type="protein sequence ID" value="SDY09998.1"/>
    <property type="molecule type" value="Genomic_DNA"/>
</dbReference>
<accession>A0A1H3H504</accession>